<evidence type="ECO:0000256" key="8">
    <source>
        <dbReference type="SAM" id="Phobius"/>
    </source>
</evidence>
<dbReference type="EMBL" id="AYSA01000886">
    <property type="protein sequence ID" value="ESZ89546.1"/>
    <property type="molecule type" value="Genomic_DNA"/>
</dbReference>
<dbReference type="PANTHER" id="PTHR43341">
    <property type="entry name" value="AMINO ACID PERMEASE"/>
    <property type="match status" value="1"/>
</dbReference>
<dbReference type="STRING" id="1432307.W9C0V4"/>
<dbReference type="InterPro" id="IPR050524">
    <property type="entry name" value="APC_YAT"/>
</dbReference>
<dbReference type="PANTHER" id="PTHR43341:SF18">
    <property type="entry name" value="AMINO ACID PERMEASE_ SLC12A DOMAIN-CONTAINING PROTEIN"/>
    <property type="match status" value="1"/>
</dbReference>
<feature type="transmembrane region" description="Helical" evidence="8">
    <location>
        <begin position="466"/>
        <end position="485"/>
    </location>
</feature>
<evidence type="ECO:0000256" key="1">
    <source>
        <dbReference type="ARBA" id="ARBA00004141"/>
    </source>
</evidence>
<feature type="domain" description="Amino acid permease/ SLC12A" evidence="9">
    <location>
        <begin position="137"/>
        <end position="594"/>
    </location>
</feature>
<keyword evidence="3 8" id="KW-0812">Transmembrane</keyword>
<feature type="transmembrane region" description="Helical" evidence="8">
    <location>
        <begin position="219"/>
        <end position="241"/>
    </location>
</feature>
<dbReference type="HOGENOM" id="CLU_007946_12_1_1"/>
<keyword evidence="5 8" id="KW-1133">Transmembrane helix</keyword>
<feature type="transmembrane region" description="Helical" evidence="8">
    <location>
        <begin position="318"/>
        <end position="339"/>
    </location>
</feature>
<comment type="subcellular location">
    <subcellularLocation>
        <location evidence="1">Membrane</location>
        <topology evidence="1">Multi-pass membrane protein</topology>
    </subcellularLocation>
</comment>
<name>W9C0V4_SCLBF</name>
<gene>
    <name evidence="10" type="ORF">SBOR_10068</name>
</gene>
<evidence type="ECO:0000259" key="9">
    <source>
        <dbReference type="Pfam" id="PF00324"/>
    </source>
</evidence>
<protein>
    <submittedName>
        <fullName evidence="10">Amino acid permease</fullName>
    </submittedName>
</protein>
<dbReference type="Proteomes" id="UP000019487">
    <property type="component" value="Unassembled WGS sequence"/>
</dbReference>
<accession>W9C0V4</accession>
<dbReference type="InterPro" id="IPR004841">
    <property type="entry name" value="AA-permease/SLC12A_dom"/>
</dbReference>
<feature type="transmembrane region" description="Helical" evidence="8">
    <location>
        <begin position="500"/>
        <end position="520"/>
    </location>
</feature>
<feature type="transmembrane region" description="Helical" evidence="8">
    <location>
        <begin position="172"/>
        <end position="199"/>
    </location>
</feature>
<keyword evidence="4" id="KW-0029">Amino-acid transport</keyword>
<dbReference type="GO" id="GO:0016020">
    <property type="term" value="C:membrane"/>
    <property type="evidence" value="ECO:0007669"/>
    <property type="project" value="UniProtKB-SubCell"/>
</dbReference>
<evidence type="ECO:0000313" key="11">
    <source>
        <dbReference type="Proteomes" id="UP000019487"/>
    </source>
</evidence>
<organism evidence="10 11">
    <name type="scientific">Sclerotinia borealis (strain F-4128)</name>
    <dbReference type="NCBI Taxonomy" id="1432307"/>
    <lineage>
        <taxon>Eukaryota</taxon>
        <taxon>Fungi</taxon>
        <taxon>Dikarya</taxon>
        <taxon>Ascomycota</taxon>
        <taxon>Pezizomycotina</taxon>
        <taxon>Leotiomycetes</taxon>
        <taxon>Helotiales</taxon>
        <taxon>Sclerotiniaceae</taxon>
        <taxon>Sclerotinia</taxon>
    </lineage>
</organism>
<sequence>MKFIQSSRACSDANCMVVMRVCKSKPTRFDTPYGLRFRTSTDENGVPVVQTPTGIGYVQHNVYQICPKKSHNNSIHDTQHDLSRMSSNNISSNRQTNTASDEPLVCPVHGLSPQPQDDEPKEFDEFKDLRRGLGQRHIQMIALAGTIGTGLFLGSGKAIARAGPLGALLGYTFVGILVSGVVLSIAELSALVPLSGGIIRHAEYFVDPALSFANGWNQVYSNIITIPAELVAAAVIIQFWVQINNAIWIISFGLLLVASNLLFVRVYGELEFTCAILKIMLIVGLNIMALVITCGGGPNGETYGFRYWHNPGPFVDYLGYTGALGHFMGFWTTFSNAVYAYSGVENFSLAAAETQSPRRNIPIAAKRIFFRVMLFYVLSIFMVGMIVPSNDKELLRSTGTAAQSPFVIAANKAGIKIVPSIINAVVLTSAWSAGNAAMLGGSRMLYGLGQHGHAPRVFLQTNRFNVPYLAIGFLSLFICLGFLTLSDSANIVFNWLQDFVAVSALINWMIICGVYLRFYYGCRKQGISRSNLPWKGPFQPYAAWIALISFSVLLLTGGYSVFIKNHWDTETFISSYINIPLVLILYFGYKYRKGTGIIPLSDIPIQRFIDIANDHPEPEEKKVVGWKRFNILWS</sequence>
<evidence type="ECO:0000256" key="7">
    <source>
        <dbReference type="SAM" id="MobiDB-lite"/>
    </source>
</evidence>
<feature type="transmembrane region" description="Helical" evidence="8">
    <location>
        <begin position="573"/>
        <end position="589"/>
    </location>
</feature>
<proteinExistence type="predicted"/>
<feature type="transmembrane region" description="Helical" evidence="8">
    <location>
        <begin position="140"/>
        <end position="160"/>
    </location>
</feature>
<dbReference type="AlphaFoldDB" id="W9C0V4"/>
<dbReference type="GO" id="GO:0015171">
    <property type="term" value="F:amino acid transmembrane transporter activity"/>
    <property type="evidence" value="ECO:0007669"/>
    <property type="project" value="TreeGrafter"/>
</dbReference>
<keyword evidence="11" id="KW-1185">Reference proteome</keyword>
<feature type="transmembrane region" description="Helical" evidence="8">
    <location>
        <begin position="541"/>
        <end position="561"/>
    </location>
</feature>
<keyword evidence="6 8" id="KW-0472">Membrane</keyword>
<evidence type="ECO:0000256" key="3">
    <source>
        <dbReference type="ARBA" id="ARBA00022692"/>
    </source>
</evidence>
<comment type="caution">
    <text evidence="10">The sequence shown here is derived from an EMBL/GenBank/DDBJ whole genome shotgun (WGS) entry which is preliminary data.</text>
</comment>
<dbReference type="Gene3D" id="1.20.1740.10">
    <property type="entry name" value="Amino acid/polyamine transporter I"/>
    <property type="match status" value="1"/>
</dbReference>
<evidence type="ECO:0000256" key="4">
    <source>
        <dbReference type="ARBA" id="ARBA00022970"/>
    </source>
</evidence>
<evidence type="ECO:0000256" key="6">
    <source>
        <dbReference type="ARBA" id="ARBA00023136"/>
    </source>
</evidence>
<feature type="transmembrane region" description="Helical" evidence="8">
    <location>
        <begin position="247"/>
        <end position="267"/>
    </location>
</feature>
<feature type="transmembrane region" description="Helical" evidence="8">
    <location>
        <begin position="421"/>
        <end position="446"/>
    </location>
</feature>
<evidence type="ECO:0000256" key="2">
    <source>
        <dbReference type="ARBA" id="ARBA00022448"/>
    </source>
</evidence>
<feature type="region of interest" description="Disordered" evidence="7">
    <location>
        <begin position="73"/>
        <end position="104"/>
    </location>
</feature>
<evidence type="ECO:0000313" key="10">
    <source>
        <dbReference type="EMBL" id="ESZ89546.1"/>
    </source>
</evidence>
<feature type="transmembrane region" description="Helical" evidence="8">
    <location>
        <begin position="279"/>
        <end position="298"/>
    </location>
</feature>
<feature type="transmembrane region" description="Helical" evidence="8">
    <location>
        <begin position="368"/>
        <end position="387"/>
    </location>
</feature>
<reference evidence="10 11" key="1">
    <citation type="journal article" date="2014" name="Genome Announc.">
        <title>Draft genome sequence of Sclerotinia borealis, a psychrophilic plant pathogenic fungus.</title>
        <authorList>
            <person name="Mardanov A.V."/>
            <person name="Beletsky A.V."/>
            <person name="Kadnikov V.V."/>
            <person name="Ignatov A.N."/>
            <person name="Ravin N.V."/>
        </authorList>
    </citation>
    <scope>NUCLEOTIDE SEQUENCE [LARGE SCALE GENOMIC DNA]</scope>
    <source>
        <strain evidence="11">F-4157</strain>
    </source>
</reference>
<dbReference type="OrthoDB" id="3900342at2759"/>
<dbReference type="FunFam" id="1.20.1740.10:FF:000006">
    <property type="entry name" value="General amino acid permease"/>
    <property type="match status" value="1"/>
</dbReference>
<evidence type="ECO:0000256" key="5">
    <source>
        <dbReference type="ARBA" id="ARBA00022989"/>
    </source>
</evidence>
<keyword evidence="2" id="KW-0813">Transport</keyword>
<dbReference type="Pfam" id="PF00324">
    <property type="entry name" value="AA_permease"/>
    <property type="match status" value="1"/>
</dbReference>